<evidence type="ECO:0000256" key="2">
    <source>
        <dbReference type="ARBA" id="ARBA00022747"/>
    </source>
</evidence>
<evidence type="ECO:0000313" key="6">
    <source>
        <dbReference type="Proteomes" id="UP000254156"/>
    </source>
</evidence>
<comment type="similarity">
    <text evidence="1">Belongs to the type-I restriction system S methylase family.</text>
</comment>
<protein>
    <recommendedName>
        <fullName evidence="4">Type I restriction modification DNA specificity domain-containing protein</fullName>
    </recommendedName>
</protein>
<keyword evidence="2" id="KW-0680">Restriction system</keyword>
<gene>
    <name evidence="5" type="ORF">NCTC11632_02113</name>
</gene>
<evidence type="ECO:0000259" key="4">
    <source>
        <dbReference type="Pfam" id="PF01420"/>
    </source>
</evidence>
<organism evidence="5 6">
    <name type="scientific">Porphyromonas macacae</name>
    <dbReference type="NCBI Taxonomy" id="28115"/>
    <lineage>
        <taxon>Bacteria</taxon>
        <taxon>Pseudomonadati</taxon>
        <taxon>Bacteroidota</taxon>
        <taxon>Bacteroidia</taxon>
        <taxon>Bacteroidales</taxon>
        <taxon>Porphyromonadaceae</taxon>
        <taxon>Porphyromonas</taxon>
    </lineage>
</organism>
<feature type="domain" description="Type I restriction modification DNA specificity" evidence="4">
    <location>
        <begin position="16"/>
        <end position="103"/>
    </location>
</feature>
<name>A0A379EG40_9PORP</name>
<dbReference type="AlphaFoldDB" id="A0A379EG40"/>
<reference evidence="5 6" key="1">
    <citation type="submission" date="2018-06" db="EMBL/GenBank/DDBJ databases">
        <authorList>
            <consortium name="Pathogen Informatics"/>
            <person name="Doyle S."/>
        </authorList>
    </citation>
    <scope>NUCLEOTIDE SEQUENCE [LARGE SCALE GENOMIC DNA]</scope>
    <source>
        <strain evidence="5 6">NCTC11632</strain>
    </source>
</reference>
<accession>A0A379EG40</accession>
<dbReference type="InterPro" id="IPR000055">
    <property type="entry name" value="Restrct_endonuc_typeI_TRD"/>
</dbReference>
<proteinExistence type="inferred from homology"/>
<dbReference type="GO" id="GO:0003677">
    <property type="term" value="F:DNA binding"/>
    <property type="evidence" value="ECO:0007669"/>
    <property type="project" value="UniProtKB-KW"/>
</dbReference>
<evidence type="ECO:0000256" key="3">
    <source>
        <dbReference type="ARBA" id="ARBA00023125"/>
    </source>
</evidence>
<dbReference type="Gene3D" id="3.90.220.20">
    <property type="entry name" value="DNA methylase specificity domains"/>
    <property type="match status" value="1"/>
</dbReference>
<evidence type="ECO:0000256" key="1">
    <source>
        <dbReference type="ARBA" id="ARBA00010923"/>
    </source>
</evidence>
<dbReference type="Pfam" id="PF01420">
    <property type="entry name" value="Methylase_S"/>
    <property type="match status" value="1"/>
</dbReference>
<evidence type="ECO:0000313" key="5">
    <source>
        <dbReference type="EMBL" id="SUB97889.1"/>
    </source>
</evidence>
<dbReference type="GO" id="GO:0009307">
    <property type="term" value="P:DNA restriction-modification system"/>
    <property type="evidence" value="ECO:0007669"/>
    <property type="project" value="UniProtKB-KW"/>
</dbReference>
<dbReference type="SUPFAM" id="SSF116734">
    <property type="entry name" value="DNA methylase specificity domain"/>
    <property type="match status" value="1"/>
</dbReference>
<dbReference type="InterPro" id="IPR044946">
    <property type="entry name" value="Restrct_endonuc_typeI_TRD_sf"/>
</dbReference>
<sequence length="108" mass="12523">MHNELVEKAIIHITAQLGIMDYIDDFIFDYDILLLAEDGSTSDANGFPVVQYVWGKVWVNNHAHIILPKDRDHLVYTYFLLKGIPIKLIETGSIQKKISQDNLWFIKH</sequence>
<keyword evidence="3" id="KW-0238">DNA-binding</keyword>
<dbReference type="EMBL" id="UGTF01000003">
    <property type="protein sequence ID" value="SUB97889.1"/>
    <property type="molecule type" value="Genomic_DNA"/>
</dbReference>
<dbReference type="Proteomes" id="UP000254156">
    <property type="component" value="Unassembled WGS sequence"/>
</dbReference>